<dbReference type="SUPFAM" id="SSF117018">
    <property type="entry name" value="ATP-dependent DNA ligase DNA-binding domain"/>
    <property type="match status" value="1"/>
</dbReference>
<dbReference type="GO" id="GO:0006310">
    <property type="term" value="P:DNA recombination"/>
    <property type="evidence" value="ECO:0007669"/>
    <property type="project" value="UniProtKB-KW"/>
</dbReference>
<dbReference type="AlphaFoldDB" id="A0A4Y7QG35"/>
<dbReference type="InterPro" id="IPR012340">
    <property type="entry name" value="NA-bd_OB-fold"/>
</dbReference>
<dbReference type="PROSITE" id="PS50160">
    <property type="entry name" value="DNA_LIGASE_A3"/>
    <property type="match status" value="1"/>
</dbReference>
<keyword evidence="5 9" id="KW-0547">Nucleotide-binding</keyword>
<dbReference type="InterPro" id="IPR050191">
    <property type="entry name" value="ATP-dep_DNA_ligase"/>
</dbReference>
<dbReference type="GO" id="GO:0006281">
    <property type="term" value="P:DNA repair"/>
    <property type="evidence" value="ECO:0007669"/>
    <property type="project" value="UniProtKB-KW"/>
</dbReference>
<evidence type="ECO:0000256" key="10">
    <source>
        <dbReference type="RuleBase" id="RU004196"/>
    </source>
</evidence>
<feature type="region of interest" description="Disordered" evidence="11">
    <location>
        <begin position="852"/>
        <end position="891"/>
    </location>
</feature>
<dbReference type="GO" id="GO:0006273">
    <property type="term" value="P:lagging strand elongation"/>
    <property type="evidence" value="ECO:0007669"/>
    <property type="project" value="TreeGrafter"/>
</dbReference>
<dbReference type="GO" id="GO:0005634">
    <property type="term" value="C:nucleus"/>
    <property type="evidence" value="ECO:0007669"/>
    <property type="project" value="UniProtKB-SubCell"/>
</dbReference>
<evidence type="ECO:0000256" key="3">
    <source>
        <dbReference type="ARBA" id="ARBA00022598"/>
    </source>
</evidence>
<keyword evidence="9" id="KW-0227">DNA damage</keyword>
<dbReference type="Gene3D" id="1.10.3260.10">
    <property type="entry name" value="DNA ligase, ATP-dependent, N-terminal domain"/>
    <property type="match status" value="1"/>
</dbReference>
<comment type="subcellular location">
    <subcellularLocation>
        <location evidence="1">Nucleus</location>
    </subcellularLocation>
</comment>
<dbReference type="InterPro" id="IPR012310">
    <property type="entry name" value="DNA_ligase_ATP-dep_cent"/>
</dbReference>
<dbReference type="SUPFAM" id="SSF50249">
    <property type="entry name" value="Nucleic acid-binding proteins"/>
    <property type="match status" value="1"/>
</dbReference>
<dbReference type="GO" id="GO:0003910">
    <property type="term" value="F:DNA ligase (ATP) activity"/>
    <property type="evidence" value="ECO:0007669"/>
    <property type="project" value="UniProtKB-EC"/>
</dbReference>
<evidence type="ECO:0000259" key="12">
    <source>
        <dbReference type="PROSITE" id="PS50160"/>
    </source>
</evidence>
<evidence type="ECO:0000256" key="11">
    <source>
        <dbReference type="SAM" id="MobiDB-lite"/>
    </source>
</evidence>
<dbReference type="FunFam" id="2.40.50.140:FF:000062">
    <property type="entry name" value="DNA ligase"/>
    <property type="match status" value="1"/>
</dbReference>
<evidence type="ECO:0000256" key="1">
    <source>
        <dbReference type="ARBA" id="ARBA00004123"/>
    </source>
</evidence>
<proteinExistence type="inferred from homology"/>
<name>A0A4Y7QG35_9AGAM</name>
<feature type="compositionally biased region" description="Polar residues" evidence="11">
    <location>
        <begin position="1"/>
        <end position="14"/>
    </location>
</feature>
<reference evidence="13 14" key="1">
    <citation type="submission" date="2018-06" db="EMBL/GenBank/DDBJ databases">
        <title>A transcriptomic atlas of mushroom development highlights an independent origin of complex multicellularity.</title>
        <authorList>
            <consortium name="DOE Joint Genome Institute"/>
            <person name="Krizsan K."/>
            <person name="Almasi E."/>
            <person name="Merenyi Z."/>
            <person name="Sahu N."/>
            <person name="Viragh M."/>
            <person name="Koszo T."/>
            <person name="Mondo S."/>
            <person name="Kiss B."/>
            <person name="Balint B."/>
            <person name="Kues U."/>
            <person name="Barry K."/>
            <person name="Hegedus J.C."/>
            <person name="Henrissat B."/>
            <person name="Johnson J."/>
            <person name="Lipzen A."/>
            <person name="Ohm R."/>
            <person name="Nagy I."/>
            <person name="Pangilinan J."/>
            <person name="Yan J."/>
            <person name="Xiong Y."/>
            <person name="Grigoriev I.V."/>
            <person name="Hibbett D.S."/>
            <person name="Nagy L.G."/>
        </authorList>
    </citation>
    <scope>NUCLEOTIDE SEQUENCE [LARGE SCALE GENOMIC DNA]</scope>
    <source>
        <strain evidence="13 14">SZMC22713</strain>
    </source>
</reference>
<dbReference type="Gene3D" id="3.30.470.30">
    <property type="entry name" value="DNA ligase/mRNA capping enzyme"/>
    <property type="match status" value="1"/>
</dbReference>
<keyword evidence="9" id="KW-0234">DNA repair</keyword>
<dbReference type="CDD" id="cd07900">
    <property type="entry name" value="Adenylation_DNA_ligase_I_Euk"/>
    <property type="match status" value="1"/>
</dbReference>
<dbReference type="FunFam" id="3.30.470.30:FF:000002">
    <property type="entry name" value="DNA ligase"/>
    <property type="match status" value="1"/>
</dbReference>
<dbReference type="InterPro" id="IPR012308">
    <property type="entry name" value="DNA_ligase_ATP-dep_N"/>
</dbReference>
<feature type="domain" description="ATP-dependent DNA ligase family profile" evidence="12">
    <location>
        <begin position="575"/>
        <end position="736"/>
    </location>
</feature>
<evidence type="ECO:0000313" key="13">
    <source>
        <dbReference type="EMBL" id="TDL26158.1"/>
    </source>
</evidence>
<evidence type="ECO:0000256" key="9">
    <source>
        <dbReference type="RuleBase" id="RU000617"/>
    </source>
</evidence>
<dbReference type="GO" id="GO:0005524">
    <property type="term" value="F:ATP binding"/>
    <property type="evidence" value="ECO:0007669"/>
    <property type="project" value="UniProtKB-KW"/>
</dbReference>
<keyword evidence="4" id="KW-0235">DNA replication</keyword>
<dbReference type="InterPro" id="IPR012309">
    <property type="entry name" value="DNA_ligase_ATP-dep_C"/>
</dbReference>
<evidence type="ECO:0000256" key="5">
    <source>
        <dbReference type="ARBA" id="ARBA00022741"/>
    </source>
</evidence>
<dbReference type="EC" id="6.5.1.1" evidence="9"/>
<feature type="compositionally biased region" description="Polar residues" evidence="11">
    <location>
        <begin position="31"/>
        <end position="43"/>
    </location>
</feature>
<evidence type="ECO:0000256" key="6">
    <source>
        <dbReference type="ARBA" id="ARBA00022840"/>
    </source>
</evidence>
<dbReference type="InterPro" id="IPR000977">
    <property type="entry name" value="DNA_ligase_ATP-dep"/>
</dbReference>
<dbReference type="EMBL" id="ML170162">
    <property type="protein sequence ID" value="TDL26158.1"/>
    <property type="molecule type" value="Genomic_DNA"/>
</dbReference>
<sequence length="891" mass="98318">MPKRSSTLTPSSPTKRVKGDVSQGRLDSFFAHTSSMGPSNINERTAGPSRRNSQMDDGKIAFEIAKGEGLDIETTRRLEQTWGSKIAAHSSEVIDVDALDNELQGTSLSPALKESFEVSKSVLEGLSHIPYAVKVPKTSQSKSRGNFSSPTRIQVETSSVSPSYPSLAGDPITLSSVDCPWNPVSPPPYSFLAYTLSSLSQTRSRIAILNILTNAIRFVIQHHPQSLLPALYLLSNTISPPYLSIELGLGPSIISKAIRHVSGLTPVALKRLYNSTGDPGDVAFEAKSNLRTLIPHPPLRIQTVYDSLLNISQSKGDGATKQKQAIVEKLLVAAKGEEIRYLVRTLSQNIRVGAVRTSILTALARAFVLTRPPGMRSPPEDSPYFAGTDLIGEVKENPNIENKKTAIDTARGIVLEKFASAEGVLKKVYVQHPNYDHIVEALLEFGLEQLSDQVKLTVGIPLHPTLGSPTRSLDEIYERLNGLAFTAEFKYDGQRAQIHALKGADGRLTVKIFSRHLEDMTDKYPDIISLVKYILETSETQSFVMDSEIVAIDPNDGSLKSFQELSNRARKDVKLEDIKVSVCVFAFDLMYHNGQVLLEEPFRARRECLSRHFPAVDPGLQGAARFAHVECCESEDGRENVEFFWQRAVEGRSEGLMIKLLDSGEVIAESSTTSKTRRKPLPATYESDKRTMAWLKLKKDYVTGLGDSLDLVPIGAWHGNGRKAQWWSPILLGLWDETAGQLVGVCKCMSGFTDEFYKNLSARYSEGSESCSRNSQWNCNTGGLRPEVYFRPQEVWEIRGADITLSPISIAAMGIISPSRGLSLRFPRFIRVREDKSIHDASTPEFLAKMWRDQEGRGRNTTGVDDGELVDADLPGSSGEEDDDTEITISS</sequence>
<evidence type="ECO:0000313" key="14">
    <source>
        <dbReference type="Proteomes" id="UP000294933"/>
    </source>
</evidence>
<gene>
    <name evidence="13" type="ORF">BD410DRAFT_764549</name>
</gene>
<dbReference type="GO" id="GO:0071897">
    <property type="term" value="P:DNA biosynthetic process"/>
    <property type="evidence" value="ECO:0007669"/>
    <property type="project" value="InterPro"/>
</dbReference>
<dbReference type="Pfam" id="PF01068">
    <property type="entry name" value="DNA_ligase_A_M"/>
    <property type="match status" value="1"/>
</dbReference>
<protein>
    <recommendedName>
        <fullName evidence="9">DNA ligase</fullName>
        <ecNumber evidence="9">6.5.1.1</ecNumber>
    </recommendedName>
</protein>
<dbReference type="PROSITE" id="PS00697">
    <property type="entry name" value="DNA_LIGASE_A1"/>
    <property type="match status" value="1"/>
</dbReference>
<dbReference type="Proteomes" id="UP000294933">
    <property type="component" value="Unassembled WGS sequence"/>
</dbReference>
<dbReference type="NCBIfam" id="TIGR00574">
    <property type="entry name" value="dnl1"/>
    <property type="match status" value="1"/>
</dbReference>
<evidence type="ECO:0000256" key="4">
    <source>
        <dbReference type="ARBA" id="ARBA00022705"/>
    </source>
</evidence>
<dbReference type="VEuPathDB" id="FungiDB:BD410DRAFT_764549"/>
<accession>A0A4Y7QG35</accession>
<dbReference type="Gene3D" id="3.30.1490.70">
    <property type="match status" value="1"/>
</dbReference>
<dbReference type="InterPro" id="IPR016059">
    <property type="entry name" value="DNA_ligase_ATP-dep_CS"/>
</dbReference>
<keyword evidence="9" id="KW-0233">DNA recombination</keyword>
<feature type="compositionally biased region" description="Acidic residues" evidence="11">
    <location>
        <begin position="879"/>
        <end position="891"/>
    </location>
</feature>
<comment type="similarity">
    <text evidence="2 10">Belongs to the ATP-dependent DNA ligase family.</text>
</comment>
<dbReference type="InterPro" id="IPR036599">
    <property type="entry name" value="DNA_ligase_N_sf"/>
</dbReference>
<evidence type="ECO:0000256" key="8">
    <source>
        <dbReference type="ARBA" id="ARBA00034003"/>
    </source>
</evidence>
<organism evidence="13 14">
    <name type="scientific">Rickenella mellea</name>
    <dbReference type="NCBI Taxonomy" id="50990"/>
    <lineage>
        <taxon>Eukaryota</taxon>
        <taxon>Fungi</taxon>
        <taxon>Dikarya</taxon>
        <taxon>Basidiomycota</taxon>
        <taxon>Agaricomycotina</taxon>
        <taxon>Agaricomycetes</taxon>
        <taxon>Hymenochaetales</taxon>
        <taxon>Rickenellaceae</taxon>
        <taxon>Rickenella</taxon>
    </lineage>
</organism>
<dbReference type="CDD" id="cd07969">
    <property type="entry name" value="OBF_DNA_ligase_I"/>
    <property type="match status" value="1"/>
</dbReference>
<keyword evidence="7" id="KW-0539">Nucleus</keyword>
<dbReference type="GO" id="GO:0003677">
    <property type="term" value="F:DNA binding"/>
    <property type="evidence" value="ECO:0007669"/>
    <property type="project" value="InterPro"/>
</dbReference>
<keyword evidence="6 9" id="KW-0067">ATP-binding</keyword>
<dbReference type="Pfam" id="PF04679">
    <property type="entry name" value="DNA_ligase_A_C"/>
    <property type="match status" value="1"/>
</dbReference>
<evidence type="ECO:0000256" key="7">
    <source>
        <dbReference type="ARBA" id="ARBA00023242"/>
    </source>
</evidence>
<keyword evidence="3 9" id="KW-0436">Ligase</keyword>
<dbReference type="PANTHER" id="PTHR45674">
    <property type="entry name" value="DNA LIGASE 1/3 FAMILY MEMBER"/>
    <property type="match status" value="1"/>
</dbReference>
<dbReference type="STRING" id="50990.A0A4Y7QG35"/>
<keyword evidence="14" id="KW-1185">Reference proteome</keyword>
<dbReference type="Gene3D" id="2.40.50.140">
    <property type="entry name" value="Nucleic acid-binding proteins"/>
    <property type="match status" value="1"/>
</dbReference>
<dbReference type="PANTHER" id="PTHR45674:SF9">
    <property type="entry name" value="DNA LIGASE 3"/>
    <property type="match status" value="1"/>
</dbReference>
<evidence type="ECO:0000256" key="2">
    <source>
        <dbReference type="ARBA" id="ARBA00007572"/>
    </source>
</evidence>
<dbReference type="OrthoDB" id="206088at2759"/>
<dbReference type="Pfam" id="PF04675">
    <property type="entry name" value="DNA_ligase_A_N"/>
    <property type="match status" value="1"/>
</dbReference>
<dbReference type="SUPFAM" id="SSF56091">
    <property type="entry name" value="DNA ligase/mRNA capping enzyme, catalytic domain"/>
    <property type="match status" value="1"/>
</dbReference>
<feature type="region of interest" description="Disordered" evidence="11">
    <location>
        <begin position="1"/>
        <end position="57"/>
    </location>
</feature>
<comment type="catalytic activity">
    <reaction evidence="8 9">
        <text>ATP + (deoxyribonucleotide)n-3'-hydroxyl + 5'-phospho-(deoxyribonucleotide)m = (deoxyribonucleotide)n+m + AMP + diphosphate.</text>
        <dbReference type="EC" id="6.5.1.1"/>
    </reaction>
</comment>